<dbReference type="Pfam" id="PF00857">
    <property type="entry name" value="Isochorismatase"/>
    <property type="match status" value="1"/>
</dbReference>
<dbReference type="GO" id="GO:0008908">
    <property type="term" value="F:isochorismatase activity"/>
    <property type="evidence" value="ECO:0007669"/>
    <property type="project" value="InterPro"/>
</dbReference>
<dbReference type="InterPro" id="IPR016291">
    <property type="entry name" value="Isochorismatase"/>
</dbReference>
<dbReference type="Gene3D" id="3.40.50.850">
    <property type="entry name" value="Isochorismatase-like"/>
    <property type="match status" value="1"/>
</dbReference>
<dbReference type="InterPro" id="IPR050272">
    <property type="entry name" value="Isochorismatase-like_hydrls"/>
</dbReference>
<evidence type="ECO:0000313" key="4">
    <source>
        <dbReference type="EMBL" id="WTU71861.1"/>
    </source>
</evidence>
<sequence>MGPATITPYPMPAQDVVPRSVAPWSVDPDRAALLIHNMQNHLLHPFPRNRSPLVDLIGNIAALRRSARRLGLPVVFSAEPPAERPEQRGLAAEMDTEPAAPDRDVSITEELTPYRGEHVIANARHNAFLRSHLERILRTSGRDQLILCGVYAHSGVLLTAADAFMNDIEPFVVADAVADTSAEEHALALRWTAARGAVVRTTAILIDELEA</sequence>
<evidence type="ECO:0000256" key="1">
    <source>
        <dbReference type="ARBA" id="ARBA00022801"/>
    </source>
</evidence>
<dbReference type="InterPro" id="IPR036380">
    <property type="entry name" value="Isochorismatase-like_sf"/>
</dbReference>
<feature type="domain" description="Isochorismatase-like" evidence="3">
    <location>
        <begin position="31"/>
        <end position="203"/>
    </location>
</feature>
<dbReference type="EMBL" id="CP108264">
    <property type="protein sequence ID" value="WTU71861.1"/>
    <property type="molecule type" value="Genomic_DNA"/>
</dbReference>
<dbReference type="AlphaFoldDB" id="A0AAU2JJA6"/>
<dbReference type="InterPro" id="IPR000868">
    <property type="entry name" value="Isochorismatase-like_dom"/>
</dbReference>
<evidence type="ECO:0000256" key="2">
    <source>
        <dbReference type="SAM" id="MobiDB-lite"/>
    </source>
</evidence>
<evidence type="ECO:0000259" key="3">
    <source>
        <dbReference type="Pfam" id="PF00857"/>
    </source>
</evidence>
<gene>
    <name evidence="4" type="ORF">OG327_00115</name>
</gene>
<protein>
    <submittedName>
        <fullName evidence="4">Isochorismatase family protein</fullName>
    </submittedName>
</protein>
<name>A0AAU2JJA6_9ACTN</name>
<dbReference type="SUPFAM" id="SSF52499">
    <property type="entry name" value="Isochorismatase-like hydrolases"/>
    <property type="match status" value="1"/>
</dbReference>
<feature type="region of interest" description="Disordered" evidence="2">
    <location>
        <begin position="78"/>
        <end position="100"/>
    </location>
</feature>
<keyword evidence="1" id="KW-0378">Hydrolase</keyword>
<organism evidence="4">
    <name type="scientific">Streptomyces sp. NBC_00049</name>
    <dbReference type="NCBI Taxonomy" id="2903617"/>
    <lineage>
        <taxon>Bacteria</taxon>
        <taxon>Bacillati</taxon>
        <taxon>Actinomycetota</taxon>
        <taxon>Actinomycetes</taxon>
        <taxon>Kitasatosporales</taxon>
        <taxon>Streptomycetaceae</taxon>
        <taxon>Streptomyces</taxon>
    </lineage>
</organism>
<dbReference type="PANTHER" id="PTHR43540:SF3">
    <property type="entry name" value="ENTEROBACTIN SYNTHASE COMPONENT B"/>
    <property type="match status" value="1"/>
</dbReference>
<proteinExistence type="predicted"/>
<accession>A0AAU2JJA6</accession>
<dbReference type="PANTHER" id="PTHR43540">
    <property type="entry name" value="PEROXYUREIDOACRYLATE/UREIDOACRYLATE AMIDOHYDROLASE-RELATED"/>
    <property type="match status" value="1"/>
</dbReference>
<dbReference type="PRINTS" id="PR01398">
    <property type="entry name" value="ISCHRISMTASE"/>
</dbReference>
<reference evidence="4" key="1">
    <citation type="submission" date="2022-10" db="EMBL/GenBank/DDBJ databases">
        <title>The complete genomes of actinobacterial strains from the NBC collection.</title>
        <authorList>
            <person name="Joergensen T.S."/>
            <person name="Alvarez Arevalo M."/>
            <person name="Sterndorff E.B."/>
            <person name="Faurdal D."/>
            <person name="Vuksanovic O."/>
            <person name="Mourched A.-S."/>
            <person name="Charusanti P."/>
            <person name="Shaw S."/>
            <person name="Blin K."/>
            <person name="Weber T."/>
        </authorList>
    </citation>
    <scope>NUCLEOTIDE SEQUENCE</scope>
    <source>
        <strain evidence="4">NBC_00049</strain>
    </source>
</reference>